<dbReference type="InterPro" id="IPR036291">
    <property type="entry name" value="NAD(P)-bd_dom_sf"/>
</dbReference>
<evidence type="ECO:0000256" key="8">
    <source>
        <dbReference type="ARBA" id="ARBA00032024"/>
    </source>
</evidence>
<dbReference type="Pfam" id="PF08546">
    <property type="entry name" value="ApbA_C"/>
    <property type="match status" value="1"/>
</dbReference>
<accession>A0AAE3CYZ1</accession>
<protein>
    <recommendedName>
        <fullName evidence="4 10">2-dehydropantoate 2-reductase</fullName>
        <ecNumber evidence="3 10">1.1.1.169</ecNumber>
    </recommendedName>
    <alternativeName>
        <fullName evidence="8 10">Ketopantoate reductase</fullName>
    </alternativeName>
</protein>
<evidence type="ECO:0000256" key="4">
    <source>
        <dbReference type="ARBA" id="ARBA00019465"/>
    </source>
</evidence>
<dbReference type="PANTHER" id="PTHR43765:SF2">
    <property type="entry name" value="2-DEHYDROPANTOATE 2-REDUCTASE"/>
    <property type="match status" value="1"/>
</dbReference>
<organism evidence="13 14">
    <name type="scientific">Flavimaribacter sediminis</name>
    <dbReference type="NCBI Taxonomy" id="2865987"/>
    <lineage>
        <taxon>Bacteria</taxon>
        <taxon>Pseudomonadati</taxon>
        <taxon>Pseudomonadota</taxon>
        <taxon>Alphaproteobacteria</taxon>
        <taxon>Hyphomicrobiales</taxon>
        <taxon>Rhizobiaceae</taxon>
        <taxon>Flavimaribacter</taxon>
    </lineage>
</organism>
<evidence type="ECO:0000259" key="12">
    <source>
        <dbReference type="Pfam" id="PF08546"/>
    </source>
</evidence>
<dbReference type="SUPFAM" id="SSF48179">
    <property type="entry name" value="6-phosphogluconate dehydrogenase C-terminal domain-like"/>
    <property type="match status" value="1"/>
</dbReference>
<feature type="domain" description="Ketopantoate reductase N-terminal" evidence="11">
    <location>
        <begin position="10"/>
        <end position="160"/>
    </location>
</feature>
<keyword evidence="14" id="KW-1185">Reference proteome</keyword>
<evidence type="ECO:0000256" key="6">
    <source>
        <dbReference type="ARBA" id="ARBA00022857"/>
    </source>
</evidence>
<evidence type="ECO:0000256" key="7">
    <source>
        <dbReference type="ARBA" id="ARBA00023002"/>
    </source>
</evidence>
<dbReference type="GO" id="GO:0005737">
    <property type="term" value="C:cytoplasm"/>
    <property type="evidence" value="ECO:0007669"/>
    <property type="project" value="TreeGrafter"/>
</dbReference>
<dbReference type="Gene3D" id="3.40.50.720">
    <property type="entry name" value="NAD(P)-binding Rossmann-like Domain"/>
    <property type="match status" value="1"/>
</dbReference>
<comment type="similarity">
    <text evidence="2 10">Belongs to the ketopantoate reductase family.</text>
</comment>
<dbReference type="Proteomes" id="UP001196509">
    <property type="component" value="Unassembled WGS sequence"/>
</dbReference>
<dbReference type="InterPro" id="IPR013752">
    <property type="entry name" value="KPA_reductase"/>
</dbReference>
<comment type="caution">
    <text evidence="13">The sequence shown here is derived from an EMBL/GenBank/DDBJ whole genome shotgun (WGS) entry which is preliminary data.</text>
</comment>
<dbReference type="InterPro" id="IPR013328">
    <property type="entry name" value="6PGD_dom2"/>
</dbReference>
<proteinExistence type="inferred from homology"/>
<keyword evidence="5 10" id="KW-0566">Pantothenate biosynthesis</keyword>
<sequence length="341" mass="36400">MAKTIDELLIGVLGAGSIGCFVGGSLQESGCPVRYFGREHVASDVRSGGLRLTSHDGQATDLAAEAVDFRTDLSGLEECNILLVCVKSPATEVTADALAGVIRPDTVVISLQNGVANTDVLKSRLPYNTVLAGMVAFNVARLEGAHFHLGTDGEIYIEDHPVARMLVDRLNAVGVSAKTSPDMKAVLWGKLLLNLNNGLNVLSDMPLRRQLLDRDYRRALALLVEETLGVLKAAGVSPAKIGKAPPGLIAPILRLPNWLFERVAASMLKIDDKARSSMRDDLDRGRKSEIAFINGAVVELAAKVNASVPVNAAIIALVEDAFAKGQSPALEGRDLLKRLQR</sequence>
<evidence type="ECO:0000259" key="11">
    <source>
        <dbReference type="Pfam" id="PF02558"/>
    </source>
</evidence>
<dbReference type="EC" id="1.1.1.169" evidence="3 10"/>
<dbReference type="InterPro" id="IPR008927">
    <property type="entry name" value="6-PGluconate_DH-like_C_sf"/>
</dbReference>
<dbReference type="EMBL" id="JAICBX010000001">
    <property type="protein sequence ID" value="MBW8636800.1"/>
    <property type="molecule type" value="Genomic_DNA"/>
</dbReference>
<dbReference type="InterPro" id="IPR003710">
    <property type="entry name" value="ApbA"/>
</dbReference>
<dbReference type="PROSITE" id="PS51257">
    <property type="entry name" value="PROKAR_LIPOPROTEIN"/>
    <property type="match status" value="1"/>
</dbReference>
<gene>
    <name evidence="13" type="ORF">K1W69_06345</name>
</gene>
<evidence type="ECO:0000256" key="3">
    <source>
        <dbReference type="ARBA" id="ARBA00013014"/>
    </source>
</evidence>
<dbReference type="Pfam" id="PF02558">
    <property type="entry name" value="ApbA"/>
    <property type="match status" value="1"/>
</dbReference>
<comment type="pathway">
    <text evidence="1 10">Cofactor biosynthesis; (R)-pantothenate biosynthesis; (R)-pantoate from 3-methyl-2-oxobutanoate: step 2/2.</text>
</comment>
<dbReference type="NCBIfam" id="NF006083">
    <property type="entry name" value="PRK08229.1"/>
    <property type="match status" value="1"/>
</dbReference>
<comment type="function">
    <text evidence="10">Catalyzes the NADPH-dependent reduction of ketopantoate into pantoic acid.</text>
</comment>
<dbReference type="Gene3D" id="1.10.1040.10">
    <property type="entry name" value="N-(1-d-carboxylethyl)-l-norvaline Dehydrogenase, domain 2"/>
    <property type="match status" value="1"/>
</dbReference>
<evidence type="ECO:0000256" key="5">
    <source>
        <dbReference type="ARBA" id="ARBA00022655"/>
    </source>
</evidence>
<keyword evidence="6 10" id="KW-0521">NADP</keyword>
<reference evidence="13" key="1">
    <citation type="submission" date="2021-08" db="EMBL/GenBank/DDBJ databases">
        <title>Hoeflea bacterium WL0058 sp. nov., isolated from the sediment.</title>
        <authorList>
            <person name="Wang L."/>
            <person name="Zhang D."/>
        </authorList>
    </citation>
    <scope>NUCLEOTIDE SEQUENCE</scope>
    <source>
        <strain evidence="13">WL0058</strain>
    </source>
</reference>
<dbReference type="InterPro" id="IPR013332">
    <property type="entry name" value="KPR_N"/>
</dbReference>
<evidence type="ECO:0000256" key="10">
    <source>
        <dbReference type="RuleBase" id="RU362068"/>
    </source>
</evidence>
<evidence type="ECO:0000313" key="13">
    <source>
        <dbReference type="EMBL" id="MBW8636800.1"/>
    </source>
</evidence>
<dbReference type="PANTHER" id="PTHR43765">
    <property type="entry name" value="2-DEHYDROPANTOATE 2-REDUCTASE-RELATED"/>
    <property type="match status" value="1"/>
</dbReference>
<dbReference type="GO" id="GO:0015940">
    <property type="term" value="P:pantothenate biosynthetic process"/>
    <property type="evidence" value="ECO:0007669"/>
    <property type="project" value="UniProtKB-KW"/>
</dbReference>
<evidence type="ECO:0000256" key="2">
    <source>
        <dbReference type="ARBA" id="ARBA00007870"/>
    </source>
</evidence>
<comment type="catalytic activity">
    <reaction evidence="9 10">
        <text>(R)-pantoate + NADP(+) = 2-dehydropantoate + NADPH + H(+)</text>
        <dbReference type="Rhea" id="RHEA:16233"/>
        <dbReference type="ChEBI" id="CHEBI:11561"/>
        <dbReference type="ChEBI" id="CHEBI:15378"/>
        <dbReference type="ChEBI" id="CHEBI:15980"/>
        <dbReference type="ChEBI" id="CHEBI:57783"/>
        <dbReference type="ChEBI" id="CHEBI:58349"/>
        <dbReference type="EC" id="1.1.1.169"/>
    </reaction>
</comment>
<evidence type="ECO:0000256" key="9">
    <source>
        <dbReference type="ARBA" id="ARBA00048793"/>
    </source>
</evidence>
<evidence type="ECO:0000256" key="1">
    <source>
        <dbReference type="ARBA" id="ARBA00004994"/>
    </source>
</evidence>
<evidence type="ECO:0000313" key="14">
    <source>
        <dbReference type="Proteomes" id="UP001196509"/>
    </source>
</evidence>
<keyword evidence="7 10" id="KW-0560">Oxidoreductase</keyword>
<dbReference type="GO" id="GO:0050661">
    <property type="term" value="F:NADP binding"/>
    <property type="evidence" value="ECO:0007669"/>
    <property type="project" value="TreeGrafter"/>
</dbReference>
<dbReference type="RefSeq" id="WP_220227450.1">
    <property type="nucleotide sequence ID" value="NZ_JAICBX010000001.1"/>
</dbReference>
<dbReference type="GO" id="GO:0008677">
    <property type="term" value="F:2-dehydropantoate 2-reductase activity"/>
    <property type="evidence" value="ECO:0007669"/>
    <property type="project" value="UniProtKB-EC"/>
</dbReference>
<name>A0AAE3CYZ1_9HYPH</name>
<dbReference type="NCBIfam" id="TIGR00745">
    <property type="entry name" value="apbA_panE"/>
    <property type="match status" value="1"/>
</dbReference>
<dbReference type="SUPFAM" id="SSF51735">
    <property type="entry name" value="NAD(P)-binding Rossmann-fold domains"/>
    <property type="match status" value="1"/>
</dbReference>
<dbReference type="AlphaFoldDB" id="A0AAE3CYZ1"/>
<dbReference type="InterPro" id="IPR050838">
    <property type="entry name" value="Ketopantoate_reductase"/>
</dbReference>
<feature type="domain" description="Ketopantoate reductase C-terminal" evidence="12">
    <location>
        <begin position="182"/>
        <end position="319"/>
    </location>
</feature>